<dbReference type="Gene3D" id="3.30.750.140">
    <property type="match status" value="1"/>
</dbReference>
<sequence>MINLTSVHTDASAKTTANKTTNLASLLFADSSGETASSQDSLFLQMLQNTLPGVSAEQLAALMSGQSQSGSTNLSDELASNTLGKTKKDSKDDTSDSSLASLMASMFGVAHQQTALSSQLNNQSSDADDLSQDFKMIDEANSAVSGVEAADVAAISPEELSSLFLKSDAKTSEADGSDFSSELLNHIQEAKGRHAVQNVSTDVAVDQSSQMSVDVPVGDDAWANAMSQRVLMMAGQDLQSAELHLNPPNLGPVSVRLDIQNQEASVSFSSPHLAVREAIQSAAPQLIEMFSGSGLSLANVNVGSQQSEQRQAQGKSDGKSSSKSIGNIGAVTATAETDATVAPTVITKQIGLDGLAVDTFI</sequence>
<gene>
    <name evidence="6" type="ORF">LIN78_16980</name>
</gene>
<keyword evidence="6" id="KW-0282">Flagellum</keyword>
<name>A0ABS8DAK1_9NEIS</name>
<dbReference type="RefSeq" id="WP_227182075.1">
    <property type="nucleotide sequence ID" value="NZ_JAJBZT010000014.1"/>
</dbReference>
<evidence type="ECO:0000256" key="2">
    <source>
        <dbReference type="ARBA" id="ARBA00009149"/>
    </source>
</evidence>
<dbReference type="InterPro" id="IPR052563">
    <property type="entry name" value="FliK"/>
</dbReference>
<dbReference type="PANTHER" id="PTHR37533:SF2">
    <property type="entry name" value="FLAGELLAR HOOK-LENGTH CONTROL PROTEIN"/>
    <property type="match status" value="1"/>
</dbReference>
<dbReference type="InterPro" id="IPR038610">
    <property type="entry name" value="FliK-like_C_sf"/>
</dbReference>
<proteinExistence type="inferred from homology"/>
<comment type="similarity">
    <text evidence="2">Belongs to the FliK family.</text>
</comment>
<keyword evidence="6" id="KW-0969">Cilium</keyword>
<dbReference type="PANTHER" id="PTHR37533">
    <property type="entry name" value="FLAGELLAR HOOK-LENGTH CONTROL PROTEIN"/>
    <property type="match status" value="1"/>
</dbReference>
<feature type="compositionally biased region" description="Polar residues" evidence="4">
    <location>
        <begin position="67"/>
        <end position="84"/>
    </location>
</feature>
<dbReference type="InterPro" id="IPR001635">
    <property type="entry name" value="Flag_hook_Flik"/>
</dbReference>
<accession>A0ABS8DAK1</accession>
<reference evidence="6" key="1">
    <citation type="submission" date="2021-10" db="EMBL/GenBank/DDBJ databases">
        <title>The complete genome sequence of Leeia sp. TBRC 13508.</title>
        <authorList>
            <person name="Charoenyingcharoen P."/>
            <person name="Yukphan P."/>
        </authorList>
    </citation>
    <scope>NUCLEOTIDE SEQUENCE</scope>
    <source>
        <strain evidence="6">TBRC 13508</strain>
    </source>
</reference>
<dbReference type="PRINTS" id="PR01007">
    <property type="entry name" value="FLGHOOKFLIK"/>
</dbReference>
<keyword evidence="7" id="KW-1185">Reference proteome</keyword>
<dbReference type="CDD" id="cd17470">
    <property type="entry name" value="T3SS_Flik_C"/>
    <property type="match status" value="1"/>
</dbReference>
<evidence type="ECO:0000256" key="3">
    <source>
        <dbReference type="ARBA" id="ARBA00022795"/>
    </source>
</evidence>
<dbReference type="Pfam" id="PF02120">
    <property type="entry name" value="Flg_hook"/>
    <property type="match status" value="1"/>
</dbReference>
<keyword evidence="6" id="KW-0966">Cell projection</keyword>
<dbReference type="Proteomes" id="UP001165395">
    <property type="component" value="Unassembled WGS sequence"/>
</dbReference>
<feature type="region of interest" description="Disordered" evidence="4">
    <location>
        <begin position="67"/>
        <end position="97"/>
    </location>
</feature>
<feature type="region of interest" description="Disordered" evidence="4">
    <location>
        <begin position="303"/>
        <end position="324"/>
    </location>
</feature>
<dbReference type="InterPro" id="IPR021136">
    <property type="entry name" value="Flagellar_hook_control-like_C"/>
</dbReference>
<evidence type="ECO:0000259" key="5">
    <source>
        <dbReference type="Pfam" id="PF02120"/>
    </source>
</evidence>
<evidence type="ECO:0000256" key="4">
    <source>
        <dbReference type="SAM" id="MobiDB-lite"/>
    </source>
</evidence>
<organism evidence="6 7">
    <name type="scientific">Leeia speluncae</name>
    <dbReference type="NCBI Taxonomy" id="2884804"/>
    <lineage>
        <taxon>Bacteria</taxon>
        <taxon>Pseudomonadati</taxon>
        <taxon>Pseudomonadota</taxon>
        <taxon>Betaproteobacteria</taxon>
        <taxon>Neisseriales</taxon>
        <taxon>Leeiaceae</taxon>
        <taxon>Leeia</taxon>
    </lineage>
</organism>
<comment type="function">
    <text evidence="1">Controls the length of the flagellar hook.</text>
</comment>
<keyword evidence="3" id="KW-1005">Bacterial flagellum biogenesis</keyword>
<evidence type="ECO:0000256" key="1">
    <source>
        <dbReference type="ARBA" id="ARBA00003944"/>
    </source>
</evidence>
<feature type="domain" description="Flagellar hook-length control protein-like C-terminal" evidence="5">
    <location>
        <begin position="228"/>
        <end position="310"/>
    </location>
</feature>
<comment type="caution">
    <text evidence="6">The sequence shown here is derived from an EMBL/GenBank/DDBJ whole genome shotgun (WGS) entry which is preliminary data.</text>
</comment>
<dbReference type="EMBL" id="JAJBZT010000014">
    <property type="protein sequence ID" value="MCB6185243.1"/>
    <property type="molecule type" value="Genomic_DNA"/>
</dbReference>
<feature type="compositionally biased region" description="Polar residues" evidence="4">
    <location>
        <begin position="303"/>
        <end position="313"/>
    </location>
</feature>
<protein>
    <submittedName>
        <fullName evidence="6">Flagellar hook-length control protein FliK</fullName>
    </submittedName>
</protein>
<evidence type="ECO:0000313" key="6">
    <source>
        <dbReference type="EMBL" id="MCB6185243.1"/>
    </source>
</evidence>
<evidence type="ECO:0000313" key="7">
    <source>
        <dbReference type="Proteomes" id="UP001165395"/>
    </source>
</evidence>